<organism evidence="1 2">
    <name type="scientific">Nitratireductor indicus C115</name>
    <dbReference type="NCBI Taxonomy" id="1231190"/>
    <lineage>
        <taxon>Bacteria</taxon>
        <taxon>Pseudomonadati</taxon>
        <taxon>Pseudomonadota</taxon>
        <taxon>Alphaproteobacteria</taxon>
        <taxon>Hyphomicrobiales</taxon>
        <taxon>Phyllobacteriaceae</taxon>
        <taxon>Nitratireductor</taxon>
    </lineage>
</organism>
<gene>
    <name evidence="1" type="ORF">NA8A_04828</name>
</gene>
<dbReference type="Proteomes" id="UP000007374">
    <property type="component" value="Unassembled WGS sequence"/>
</dbReference>
<dbReference type="AlphaFoldDB" id="K2PQJ6"/>
<protein>
    <submittedName>
        <fullName evidence="1">Uncharacterized protein</fullName>
    </submittedName>
</protein>
<evidence type="ECO:0000313" key="2">
    <source>
        <dbReference type="Proteomes" id="UP000007374"/>
    </source>
</evidence>
<dbReference type="EMBL" id="AMSI01000003">
    <property type="protein sequence ID" value="EKF43327.1"/>
    <property type="molecule type" value="Genomic_DNA"/>
</dbReference>
<reference evidence="1 2" key="1">
    <citation type="journal article" date="2012" name="J. Bacteriol.">
        <title>Genome Sequence of Nitratireductor indicus Type Strain C115.</title>
        <authorList>
            <person name="Lai Q."/>
            <person name="Li G."/>
            <person name="Yu Z."/>
            <person name="Shao Z."/>
        </authorList>
    </citation>
    <scope>NUCLEOTIDE SEQUENCE [LARGE SCALE GENOMIC DNA]</scope>
    <source>
        <strain evidence="1 2">C115</strain>
    </source>
</reference>
<dbReference type="STRING" id="721133.SAMN05216176_101339"/>
<dbReference type="OrthoDB" id="8449880at2"/>
<evidence type="ECO:0000313" key="1">
    <source>
        <dbReference type="EMBL" id="EKF43327.1"/>
    </source>
</evidence>
<dbReference type="PATRIC" id="fig|1231190.3.peg.1010"/>
<name>K2PQJ6_9HYPH</name>
<dbReference type="RefSeq" id="WP_009449517.1">
    <property type="nucleotide sequence ID" value="NZ_AMSI01000003.1"/>
</dbReference>
<accession>K2PQJ6</accession>
<comment type="caution">
    <text evidence="1">The sequence shown here is derived from an EMBL/GenBank/DDBJ whole genome shotgun (WGS) entry which is preliminary data.</text>
</comment>
<keyword evidence="2" id="KW-1185">Reference proteome</keyword>
<sequence>MRPFQNGTIRRYGAGVSYGTGANVKQLSAWDYATTDDKAAIETAGHFNALAGEMSIGDTIKIRADLDGTPALYEYIVSANTGSAVTVALSTATAAA</sequence>
<proteinExistence type="predicted"/>